<gene>
    <name evidence="2" type="ORF">ERS852380_02048</name>
    <name evidence="1" type="ORF">ERS852429_00217</name>
</gene>
<evidence type="ECO:0000313" key="1">
    <source>
        <dbReference type="EMBL" id="CUM72377.1"/>
    </source>
</evidence>
<accession>A0A173R3F6</accession>
<dbReference type="Proteomes" id="UP000095591">
    <property type="component" value="Unassembled WGS sequence"/>
</dbReference>
<protein>
    <recommendedName>
        <fullName evidence="5">ABC transporter ATP-binding protein</fullName>
    </recommendedName>
</protein>
<dbReference type="Proteomes" id="UP000095455">
    <property type="component" value="Unassembled WGS sequence"/>
</dbReference>
<dbReference type="AlphaFoldDB" id="A0A173R3F6"/>
<evidence type="ECO:0000313" key="3">
    <source>
        <dbReference type="Proteomes" id="UP000095455"/>
    </source>
</evidence>
<proteinExistence type="predicted"/>
<evidence type="ECO:0000313" key="4">
    <source>
        <dbReference type="Proteomes" id="UP000095591"/>
    </source>
</evidence>
<organism evidence="1 4">
    <name type="scientific">Parabacteroides distasonis</name>
    <dbReference type="NCBI Taxonomy" id="823"/>
    <lineage>
        <taxon>Bacteria</taxon>
        <taxon>Pseudomonadati</taxon>
        <taxon>Bacteroidota</taxon>
        <taxon>Bacteroidia</taxon>
        <taxon>Bacteroidales</taxon>
        <taxon>Tannerellaceae</taxon>
        <taxon>Parabacteroides</taxon>
    </lineage>
</organism>
<dbReference type="EMBL" id="CYXP01000001">
    <property type="protein sequence ID" value="CUM72377.1"/>
    <property type="molecule type" value="Genomic_DNA"/>
</dbReference>
<evidence type="ECO:0000313" key="2">
    <source>
        <dbReference type="EMBL" id="CUO32507.1"/>
    </source>
</evidence>
<reference evidence="3 4" key="1">
    <citation type="submission" date="2015-09" db="EMBL/GenBank/DDBJ databases">
        <authorList>
            <consortium name="Pathogen Informatics"/>
        </authorList>
    </citation>
    <scope>NUCLEOTIDE SEQUENCE [LARGE SCALE GENOMIC DNA]</scope>
    <source>
        <strain evidence="2 3">2789STDY5608822</strain>
        <strain evidence="1 4">2789STDY5608872</strain>
    </source>
</reference>
<sequence length="38" mass="4430">MIKIEGLSKFFRTEEVETIALNKVSLNILKRMNISHLI</sequence>
<evidence type="ECO:0008006" key="5">
    <source>
        <dbReference type="Google" id="ProtNLM"/>
    </source>
</evidence>
<dbReference type="EMBL" id="CYYK01000006">
    <property type="protein sequence ID" value="CUO32507.1"/>
    <property type="molecule type" value="Genomic_DNA"/>
</dbReference>
<name>A0A173R3F6_PARDI</name>